<dbReference type="Proteomes" id="UP000317800">
    <property type="component" value="Segment"/>
</dbReference>
<dbReference type="GO" id="GO:0006261">
    <property type="term" value="P:DNA-templated DNA replication"/>
    <property type="evidence" value="ECO:0007669"/>
    <property type="project" value="InterPro"/>
</dbReference>
<organism evidence="5 6">
    <name type="scientific">Bacillus phage vB_BmeM-Goe8</name>
    <dbReference type="NCBI Taxonomy" id="2593638"/>
    <lineage>
        <taxon>Viruses</taxon>
        <taxon>Duplodnaviria</taxon>
        <taxon>Heunggongvirae</taxon>
        <taxon>Uroviricota</taxon>
        <taxon>Caudoviricetes</taxon>
        <taxon>Herelleviridae</taxon>
        <taxon>Bastillevirinae</taxon>
        <taxon>Goettingenvirus</taxon>
        <taxon>Goettingenvirus goe8</taxon>
    </lineage>
</organism>
<dbReference type="GO" id="GO:0006302">
    <property type="term" value="P:double-strand break repair"/>
    <property type="evidence" value="ECO:0007669"/>
    <property type="project" value="TreeGrafter"/>
</dbReference>
<evidence type="ECO:0000256" key="1">
    <source>
        <dbReference type="ARBA" id="ARBA00022705"/>
    </source>
</evidence>
<dbReference type="PRINTS" id="PR00868">
    <property type="entry name" value="DNAPOLI"/>
</dbReference>
<keyword evidence="3" id="KW-0175">Coiled coil</keyword>
<evidence type="ECO:0000259" key="4">
    <source>
        <dbReference type="SMART" id="SM00482"/>
    </source>
</evidence>
<dbReference type="InterPro" id="IPR002298">
    <property type="entry name" value="DNA_polymerase_A"/>
</dbReference>
<dbReference type="SMART" id="SM00482">
    <property type="entry name" value="POLAc"/>
    <property type="match status" value="1"/>
</dbReference>
<dbReference type="InterPro" id="IPR012337">
    <property type="entry name" value="RNaseH-like_sf"/>
</dbReference>
<evidence type="ECO:0000256" key="3">
    <source>
        <dbReference type="SAM" id="Coils"/>
    </source>
</evidence>
<keyword evidence="6" id="KW-1185">Reference proteome</keyword>
<keyword evidence="1" id="KW-0235">DNA replication</keyword>
<dbReference type="GO" id="GO:0039693">
    <property type="term" value="P:viral DNA genome replication"/>
    <property type="evidence" value="ECO:0007669"/>
    <property type="project" value="UniProtKB-KW"/>
</dbReference>
<evidence type="ECO:0000313" key="6">
    <source>
        <dbReference type="Proteomes" id="UP000317800"/>
    </source>
</evidence>
<dbReference type="Gene3D" id="3.40.470.10">
    <property type="entry name" value="Uracil-DNA glycosylase-like domain"/>
    <property type="match status" value="1"/>
</dbReference>
<proteinExistence type="predicted"/>
<dbReference type="GO" id="GO:0003677">
    <property type="term" value="F:DNA binding"/>
    <property type="evidence" value="ECO:0007669"/>
    <property type="project" value="InterPro"/>
</dbReference>
<evidence type="ECO:0000256" key="2">
    <source>
        <dbReference type="ARBA" id="ARBA00023109"/>
    </source>
</evidence>
<dbReference type="PANTHER" id="PTHR10133">
    <property type="entry name" value="DNA POLYMERASE I"/>
    <property type="match status" value="1"/>
</dbReference>
<dbReference type="InterPro" id="IPR036895">
    <property type="entry name" value="Uracil-DNA_glycosylase-like_sf"/>
</dbReference>
<sequence>MANKKHKVLFLQEHLREDHVKLTDQYGGFKNVFFQTKGGSILKKLVEQKDGLGLKRGEYYIDYAYSLIPTVTARNKWNNKASKYKPVTQKEANPEYEFLYERIVREKPDIIIPTGKLGCKALIGQSSISTLRGVPQKVTITSNRVAEQPQAPAAPPMDGETYAKLQQQMAMLEEQKEAFLSAYGDRIEGSNGLKKEYGAIVSQIEHLHNQVMASQQQPEPTGNTHECWVLPMYSMEYMLVNPNIQNLIEADFGTLQKYLEQGDSAFIAAPVEYEHVESIERVREIFKEIIPKAPIVAWDLETNTLKPELTGAKPLVISLSWEEGAGVTIPLEHKEFTWLPGHLAEIYSYIEEFVGNENIIKVGHNIQFDIRFLRLTKGFTKFVNHRDTKVMYYLLINQEVESSLRLSDMAYELTDMGGYDRALEDYKKQYSADYIAKEKERINNWKAEHKKMVSNAKAQHKAQVTELKKHYRELVKAEKKLAKEEEREPNFIPEPVLPEAPVFEKPDFGEAKPPKNEVDDSDFNYEWIPLKDMLSPYASGDVDCCLRIYNKLDVVGKKSENERIRNLYTGHFTQLTASLAEIEANGVMMDVAYTQSLVDAYTEEEDRIVQELRKFPEVQRLEAELTTLYQKGIEEWAKPPAERDETIAKLRDKYKDGKTIFSPNSSEHKKKVLFEYTGIKLPYNKEFLVKSAVEDGLPEDQIEWYHYKTDTKAALPYLVENHEEVKDLADMLLTHSLVKTRKQNFTYKLLKMIDPVGKLHGGFNLTGTATSRLSSQNPNLQQMPRKTGDVTRFDYKHPIKRMFVTSFKGGALLQLDYSSLESRILALAAKDDEMTQAFLDGADIHKETASLVFGVPIDQVTDDMRSSAKSTTFGIAYGETPFSYFAKHGMTLEQAEKLFEDFFRNKPRIKAFIDEIHAFVKKHGYVECMQGFRRRLRDIYSQDNSKKNSALRQSVNTVIQGTGAFLTNSSVIHINNFIKKNNFRSKVILTVHDSIVLDCPPEEIHVMAKVARHIMENLPIDWLYIDWKGERLRYPIAADIEIGVTYNDMVDYDVEELNTFQSVKGYCKFHLDLKKVKNYRESKVIDKEKEEQLKEAIKAKKQAYQMVV</sequence>
<dbReference type="InterPro" id="IPR036397">
    <property type="entry name" value="RNaseH_sf"/>
</dbReference>
<dbReference type="Gene3D" id="1.10.150.20">
    <property type="entry name" value="5' to 3' exonuclease, C-terminal subdomain"/>
    <property type="match status" value="1"/>
</dbReference>
<dbReference type="InterPro" id="IPR001098">
    <property type="entry name" value="DNA-dir_DNA_pol_A_palm_dom"/>
</dbReference>
<reference evidence="5 6" key="1">
    <citation type="submission" date="2019-06" db="EMBL/GenBank/DDBJ databases">
        <authorList>
            <person name="Hertel R."/>
        </authorList>
    </citation>
    <scope>NUCLEOTIDE SEQUENCE [LARGE SCALE GENOMIC DNA]</scope>
</reference>
<accession>A0A516KMT1</accession>
<dbReference type="Gene3D" id="3.30.70.370">
    <property type="match status" value="1"/>
</dbReference>
<gene>
    <name evidence="5" type="ORF">Goe8_c01280</name>
</gene>
<feature type="domain" description="DNA-directed DNA polymerase family A palm" evidence="4">
    <location>
        <begin position="799"/>
        <end position="1003"/>
    </location>
</feature>
<dbReference type="PANTHER" id="PTHR10133:SF27">
    <property type="entry name" value="DNA POLYMERASE NU"/>
    <property type="match status" value="1"/>
</dbReference>
<dbReference type="GO" id="GO:0008408">
    <property type="term" value="F:3'-5' exonuclease activity"/>
    <property type="evidence" value="ECO:0007669"/>
    <property type="project" value="InterPro"/>
</dbReference>
<dbReference type="SUPFAM" id="SSF56672">
    <property type="entry name" value="DNA/RNA polymerases"/>
    <property type="match status" value="1"/>
</dbReference>
<name>A0A516KMT1_9CAUD</name>
<keyword evidence="2" id="KW-1194">Viral DNA replication</keyword>
<dbReference type="InterPro" id="IPR043502">
    <property type="entry name" value="DNA/RNA_pol_sf"/>
</dbReference>
<dbReference type="EMBL" id="MN043729">
    <property type="protein sequence ID" value="QDP42901.1"/>
    <property type="molecule type" value="Genomic_DNA"/>
</dbReference>
<feature type="coiled-coil region" evidence="3">
    <location>
        <begin position="435"/>
        <end position="488"/>
    </location>
</feature>
<dbReference type="GO" id="GO:0003887">
    <property type="term" value="F:DNA-directed DNA polymerase activity"/>
    <property type="evidence" value="ECO:0007669"/>
    <property type="project" value="InterPro"/>
</dbReference>
<dbReference type="Pfam" id="PF01612">
    <property type="entry name" value="DNA_pol_A_exo1"/>
    <property type="match status" value="1"/>
</dbReference>
<dbReference type="SUPFAM" id="SSF53098">
    <property type="entry name" value="Ribonuclease H-like"/>
    <property type="match status" value="1"/>
</dbReference>
<dbReference type="Gene3D" id="3.30.420.10">
    <property type="entry name" value="Ribonuclease H-like superfamily/Ribonuclease H"/>
    <property type="match status" value="1"/>
</dbReference>
<evidence type="ECO:0000313" key="5">
    <source>
        <dbReference type="EMBL" id="QDP42901.1"/>
    </source>
</evidence>
<dbReference type="InterPro" id="IPR002562">
    <property type="entry name" value="3'-5'_exonuclease_dom"/>
</dbReference>
<dbReference type="Pfam" id="PF00476">
    <property type="entry name" value="DNA_pol_A"/>
    <property type="match status" value="1"/>
</dbReference>
<protein>
    <submittedName>
        <fullName evidence="5">DNA polymerase family A</fullName>
    </submittedName>
</protein>